<dbReference type="InterPro" id="IPR004670">
    <property type="entry name" value="NhaA"/>
</dbReference>
<evidence type="ECO:0000256" key="4">
    <source>
        <dbReference type="ARBA" id="ARBA00022989"/>
    </source>
</evidence>
<proteinExistence type="inferred from homology"/>
<dbReference type="Gene3D" id="1.20.1530.10">
    <property type="entry name" value="Na+/H+ antiporter like domain"/>
    <property type="match status" value="1"/>
</dbReference>
<name>A0A345ZYA5_9HYPH</name>
<dbReference type="NCBIfam" id="NF007111">
    <property type="entry name" value="PRK09560.1"/>
    <property type="match status" value="1"/>
</dbReference>
<comment type="subcellular location">
    <subcellularLocation>
        <location evidence="1">Cell inner membrane</location>
        <topology evidence="1">Multi-pass membrane protein</topology>
    </subcellularLocation>
    <subcellularLocation>
        <location evidence="6">Cell membrane</location>
        <topology evidence="6">Multi-pass membrane protein</topology>
    </subcellularLocation>
</comment>
<dbReference type="GO" id="GO:0015385">
    <property type="term" value="F:sodium:proton antiporter activity"/>
    <property type="evidence" value="ECO:0007669"/>
    <property type="project" value="UniProtKB-UniRule"/>
</dbReference>
<evidence type="ECO:0000256" key="1">
    <source>
        <dbReference type="ARBA" id="ARBA00004429"/>
    </source>
</evidence>
<dbReference type="OrthoDB" id="9808135at2"/>
<keyword evidence="5 6" id="KW-0472">Membrane</keyword>
<protein>
    <recommendedName>
        <fullName evidence="6">Na(+)/H(+) antiporter NhaA</fullName>
    </recommendedName>
    <alternativeName>
        <fullName evidence="6">Sodium/proton antiporter NhaA</fullName>
    </alternativeName>
</protein>
<keyword evidence="4 6" id="KW-1133">Transmembrane helix</keyword>
<keyword evidence="6" id="KW-0406">Ion transport</keyword>
<evidence type="ECO:0000313" key="7">
    <source>
        <dbReference type="EMBL" id="AXK81902.1"/>
    </source>
</evidence>
<accession>A0A345ZYA5</accession>
<comment type="similarity">
    <text evidence="6">Belongs to the NhaA Na(+)/H(+) (TC 2.A.33) antiporter family.</text>
</comment>
<evidence type="ECO:0000256" key="5">
    <source>
        <dbReference type="ARBA" id="ARBA00023136"/>
    </source>
</evidence>
<evidence type="ECO:0000256" key="2">
    <source>
        <dbReference type="ARBA" id="ARBA00022475"/>
    </source>
</evidence>
<dbReference type="KEGG" id="ptaw:DW352_16030"/>
<keyword evidence="3 6" id="KW-0812">Transmembrane</keyword>
<gene>
    <name evidence="6 7" type="primary">nhaA</name>
    <name evidence="7" type="ORF">DW352_16030</name>
</gene>
<feature type="transmembrane region" description="Helical" evidence="6">
    <location>
        <begin position="168"/>
        <end position="189"/>
    </location>
</feature>
<keyword evidence="6" id="KW-0050">Antiport</keyword>
<keyword evidence="6" id="KW-0813">Transport</keyword>
<keyword evidence="6" id="KW-0739">Sodium transport</keyword>
<keyword evidence="6" id="KW-0915">Sodium</keyword>
<feature type="transmembrane region" description="Helical" evidence="6">
    <location>
        <begin position="342"/>
        <end position="363"/>
    </location>
</feature>
<keyword evidence="8" id="KW-1185">Reference proteome</keyword>
<feature type="transmembrane region" description="Helical" evidence="6">
    <location>
        <begin position="221"/>
        <end position="249"/>
    </location>
</feature>
<dbReference type="RefSeq" id="WP_115692281.1">
    <property type="nucleotide sequence ID" value="NZ_CP031417.1"/>
</dbReference>
<feature type="transmembrane region" description="Helical" evidence="6">
    <location>
        <begin position="375"/>
        <end position="395"/>
    </location>
</feature>
<dbReference type="GO" id="GO:0006885">
    <property type="term" value="P:regulation of pH"/>
    <property type="evidence" value="ECO:0007669"/>
    <property type="project" value="UniProtKB-UniRule"/>
</dbReference>
<dbReference type="EMBL" id="CP031417">
    <property type="protein sequence ID" value="AXK81902.1"/>
    <property type="molecule type" value="Genomic_DNA"/>
</dbReference>
<reference evidence="7 8" key="1">
    <citation type="submission" date="2018-07" db="EMBL/GenBank/DDBJ databases">
        <authorList>
            <person name="Quirk P.G."/>
            <person name="Krulwich T.A."/>
        </authorList>
    </citation>
    <scope>NUCLEOTIDE SEQUENCE [LARGE SCALE GENOMIC DNA]</scope>
    <source>
        <strain evidence="7 8">CC-BB4</strain>
    </source>
</reference>
<comment type="function">
    <text evidence="6">Na(+)/H(+) antiporter that extrudes sodium in exchange for external protons.</text>
</comment>
<comment type="catalytic activity">
    <reaction evidence="6">
        <text>Na(+)(in) + 2 H(+)(out) = Na(+)(out) + 2 H(+)(in)</text>
        <dbReference type="Rhea" id="RHEA:29251"/>
        <dbReference type="ChEBI" id="CHEBI:15378"/>
        <dbReference type="ChEBI" id="CHEBI:29101"/>
    </reaction>
</comment>
<sequence length="397" mass="41428">MAKDGSEDQAARSPLSAFTSFFAHEAAGGIVLAVATLAALAISNSPWRDLYIAFTQIRGVLDVGGLVVISKPLLLWVNDLWMAVFFFLVGLEIKREFVEGELATRSQAVLPAVAALGGMVVPAAIYWFINAGDPEALRGWAIPSATDIAFALGIVMLLGSRVPASLKVFLTAVAIIDDLGAIVIIAVFYTENLSLTALLLGVAGVVVLIALNRANVRRADIYIAVGLVIWVCVLKSGVHATLAGVATALAMPMRDKKDRPLAGALEHGLHPWVAFAVLPMFAFANAGVSLRGIAPSDLLSAVPLGIAAGLFVGKAIGVYGSVWLMVRSGLATAPAGATQRQILGVCVLCGIGFTMSLFIGSLAFEGLDPGYISQLKIGVLLGSLVSGVVGTIVLWRR</sequence>
<dbReference type="Proteomes" id="UP000254889">
    <property type="component" value="Chromosome"/>
</dbReference>
<dbReference type="InterPro" id="IPR023171">
    <property type="entry name" value="Na/H_antiporter_dom_sf"/>
</dbReference>
<dbReference type="PANTHER" id="PTHR30341:SF0">
    <property type="entry name" value="NA(+)_H(+) ANTIPORTER NHAA"/>
    <property type="match status" value="1"/>
</dbReference>
<feature type="transmembrane region" description="Helical" evidence="6">
    <location>
        <begin position="63"/>
        <end position="88"/>
    </location>
</feature>
<dbReference type="NCBIfam" id="NF007112">
    <property type="entry name" value="PRK09561.1"/>
    <property type="match status" value="1"/>
</dbReference>
<dbReference type="AlphaFoldDB" id="A0A345ZYA5"/>
<dbReference type="NCBIfam" id="TIGR00773">
    <property type="entry name" value="NhaA"/>
    <property type="match status" value="1"/>
</dbReference>
<dbReference type="HAMAP" id="MF_01844">
    <property type="entry name" value="NhaA"/>
    <property type="match status" value="1"/>
</dbReference>
<dbReference type="PANTHER" id="PTHR30341">
    <property type="entry name" value="SODIUM ION/PROTON ANTIPORTER NHAA-RELATED"/>
    <property type="match status" value="1"/>
</dbReference>
<evidence type="ECO:0000256" key="3">
    <source>
        <dbReference type="ARBA" id="ARBA00022692"/>
    </source>
</evidence>
<organism evidence="7 8">
    <name type="scientific">Pseudolabrys taiwanensis</name>
    <dbReference type="NCBI Taxonomy" id="331696"/>
    <lineage>
        <taxon>Bacteria</taxon>
        <taxon>Pseudomonadati</taxon>
        <taxon>Pseudomonadota</taxon>
        <taxon>Alphaproteobacteria</taxon>
        <taxon>Hyphomicrobiales</taxon>
        <taxon>Xanthobacteraceae</taxon>
        <taxon>Pseudolabrys</taxon>
    </lineage>
</organism>
<dbReference type="GO" id="GO:0005886">
    <property type="term" value="C:plasma membrane"/>
    <property type="evidence" value="ECO:0007669"/>
    <property type="project" value="UniProtKB-SubCell"/>
</dbReference>
<evidence type="ECO:0000313" key="8">
    <source>
        <dbReference type="Proteomes" id="UP000254889"/>
    </source>
</evidence>
<feature type="transmembrane region" description="Helical" evidence="6">
    <location>
        <begin position="302"/>
        <end position="322"/>
    </location>
</feature>
<feature type="transmembrane region" description="Helical" evidence="6">
    <location>
        <begin position="141"/>
        <end position="159"/>
    </location>
</feature>
<dbReference type="Pfam" id="PF06965">
    <property type="entry name" value="Na_H_antiport_1"/>
    <property type="match status" value="1"/>
</dbReference>
<feature type="transmembrane region" description="Helical" evidence="6">
    <location>
        <begin position="21"/>
        <end position="43"/>
    </location>
</feature>
<evidence type="ECO:0000256" key="6">
    <source>
        <dbReference type="HAMAP-Rule" id="MF_01844"/>
    </source>
</evidence>
<feature type="transmembrane region" description="Helical" evidence="6">
    <location>
        <begin position="269"/>
        <end position="290"/>
    </location>
</feature>
<feature type="transmembrane region" description="Helical" evidence="6">
    <location>
        <begin position="108"/>
        <end position="129"/>
    </location>
</feature>
<feature type="transmembrane region" description="Helical" evidence="6">
    <location>
        <begin position="195"/>
        <end position="214"/>
    </location>
</feature>
<keyword evidence="2 6" id="KW-1003">Cell membrane</keyword>